<dbReference type="EMBL" id="CP012678">
    <property type="protein sequence ID" value="ALF60111.1"/>
    <property type="molecule type" value="Genomic_DNA"/>
</dbReference>
<dbReference type="Proteomes" id="UP000059847">
    <property type="component" value="Chromosome"/>
</dbReference>
<feature type="chain" id="PRO_5005802407" evidence="1">
    <location>
        <begin position="23"/>
        <end position="174"/>
    </location>
</feature>
<feature type="signal peptide" evidence="1">
    <location>
        <begin position="1"/>
        <end position="22"/>
    </location>
</feature>
<evidence type="ECO:0000256" key="1">
    <source>
        <dbReference type="SAM" id="SignalP"/>
    </source>
</evidence>
<sequence length="174" mass="19517">MKKLILALPLLAAIISPTHAQANEGVYKTNTIKRMYRDAAITMKKYDNADELNTIYAYSNRELQNAVAITKADAINFLEENGGMVSYCNEVRAILSLSEGDESILESNGLDFVLLKNGRVRTNMYTKHYKNLNSPDYLFFKDFSLKCEGASCKVTDIYNHTGESGMSAANKYCR</sequence>
<protein>
    <submittedName>
        <fullName evidence="2">Uncharacterized protein</fullName>
    </submittedName>
</protein>
<name>A0A0M4TVT8_9GAMM</name>
<keyword evidence="3" id="KW-1185">Reference proteome</keyword>
<reference evidence="2 3" key="1">
    <citation type="submission" date="2015-09" db="EMBL/GenBank/DDBJ databases">
        <title>Complete genome of Psychrobacter urativorans R10.10B.</title>
        <authorList>
            <person name="See-Too W.S."/>
            <person name="Chan K.G."/>
        </authorList>
    </citation>
    <scope>NUCLEOTIDE SEQUENCE [LARGE SCALE GENOMIC DNA]</scope>
    <source>
        <strain evidence="2 3">R10.10B</strain>
    </source>
</reference>
<gene>
    <name evidence="2" type="ORF">AOC03_08735</name>
</gene>
<evidence type="ECO:0000313" key="2">
    <source>
        <dbReference type="EMBL" id="ALF60111.1"/>
    </source>
</evidence>
<evidence type="ECO:0000313" key="3">
    <source>
        <dbReference type="Proteomes" id="UP000059847"/>
    </source>
</evidence>
<dbReference type="RefSeq" id="WP_062535162.1">
    <property type="nucleotide sequence ID" value="NZ_CP012678.1"/>
</dbReference>
<dbReference type="KEGG" id="pur:AOC03_08735"/>
<keyword evidence="1" id="KW-0732">Signal</keyword>
<organism evidence="2 3">
    <name type="scientific">Psychrobacter urativorans</name>
    <dbReference type="NCBI Taxonomy" id="45610"/>
    <lineage>
        <taxon>Bacteria</taxon>
        <taxon>Pseudomonadati</taxon>
        <taxon>Pseudomonadota</taxon>
        <taxon>Gammaproteobacteria</taxon>
        <taxon>Moraxellales</taxon>
        <taxon>Moraxellaceae</taxon>
        <taxon>Psychrobacter</taxon>
    </lineage>
</organism>
<accession>A0A0M4TVT8</accession>
<proteinExistence type="predicted"/>
<dbReference type="AlphaFoldDB" id="A0A0M4TVT8"/>